<dbReference type="EMBL" id="JACHIU010000001">
    <property type="protein sequence ID" value="MBB6471696.1"/>
    <property type="molecule type" value="Genomic_DNA"/>
</dbReference>
<accession>A0A7X0M6C0</accession>
<evidence type="ECO:0008006" key="3">
    <source>
        <dbReference type="Google" id="ProtNLM"/>
    </source>
</evidence>
<proteinExistence type="predicted"/>
<reference evidence="1 2" key="1">
    <citation type="submission" date="2020-08" db="EMBL/GenBank/DDBJ databases">
        <title>Sequencing the genomes of 1000 actinobacteria strains.</title>
        <authorList>
            <person name="Klenk H.-P."/>
        </authorList>
    </citation>
    <scope>NUCLEOTIDE SEQUENCE [LARGE SCALE GENOMIC DNA]</scope>
    <source>
        <strain evidence="1 2">DSM 44936</strain>
    </source>
</reference>
<protein>
    <recommendedName>
        <fullName evidence="3">DUF4352 domain-containing protein</fullName>
    </recommendedName>
</protein>
<comment type="caution">
    <text evidence="1">The sequence shown here is derived from an EMBL/GenBank/DDBJ whole genome shotgun (WGS) entry which is preliminary data.</text>
</comment>
<gene>
    <name evidence="1" type="ORF">BJ992_001127</name>
</gene>
<organism evidence="1 2">
    <name type="scientific">Sphaerisporangium rubeum</name>
    <dbReference type="NCBI Taxonomy" id="321317"/>
    <lineage>
        <taxon>Bacteria</taxon>
        <taxon>Bacillati</taxon>
        <taxon>Actinomycetota</taxon>
        <taxon>Actinomycetes</taxon>
        <taxon>Streptosporangiales</taxon>
        <taxon>Streptosporangiaceae</taxon>
        <taxon>Sphaerisporangium</taxon>
    </lineage>
</organism>
<name>A0A7X0M6C0_9ACTN</name>
<evidence type="ECO:0000313" key="2">
    <source>
        <dbReference type="Proteomes" id="UP000555564"/>
    </source>
</evidence>
<dbReference type="AlphaFoldDB" id="A0A7X0M6C0"/>
<sequence>MGWLTALRAVTGLALVAAAVAMQPLRLAPERLNEPITASGGMHDELSMPRFSARLERVEFARTVRVNKRYGGEDAPTGQIFLIAKVGATAPKHPVQLHARLFTADGRRFDPTERVSDTAAMNTKWVQPGWWRSGLYFFEVPPDAVAGAKVVVSEEISPLFGDQFLSEAAFDTGLDGAAAKQAVGAAKDVYEVSG</sequence>
<dbReference type="Proteomes" id="UP000555564">
    <property type="component" value="Unassembled WGS sequence"/>
</dbReference>
<evidence type="ECO:0000313" key="1">
    <source>
        <dbReference type="EMBL" id="MBB6471696.1"/>
    </source>
</evidence>
<dbReference type="RefSeq" id="WP_184978867.1">
    <property type="nucleotide sequence ID" value="NZ_BAAALO010000031.1"/>
</dbReference>
<keyword evidence="2" id="KW-1185">Reference proteome</keyword>